<comment type="caution">
    <text evidence="2">The sequence shown here is derived from an EMBL/GenBank/DDBJ whole genome shotgun (WGS) entry which is preliminary data.</text>
</comment>
<dbReference type="AlphaFoldDB" id="A0A8J5TB62"/>
<reference evidence="2" key="1">
    <citation type="journal article" date="2021" name="bioRxiv">
        <title>Whole Genome Assembly and Annotation of Northern Wild Rice, Zizania palustris L., Supports a Whole Genome Duplication in the Zizania Genus.</title>
        <authorList>
            <person name="Haas M."/>
            <person name="Kono T."/>
            <person name="Macchietto M."/>
            <person name="Millas R."/>
            <person name="McGilp L."/>
            <person name="Shao M."/>
            <person name="Duquette J."/>
            <person name="Hirsch C.N."/>
            <person name="Kimball J."/>
        </authorList>
    </citation>
    <scope>NUCLEOTIDE SEQUENCE</scope>
    <source>
        <tissue evidence="2">Fresh leaf tissue</tissue>
    </source>
</reference>
<protein>
    <submittedName>
        <fullName evidence="2">Uncharacterized protein</fullName>
    </submittedName>
</protein>
<reference evidence="2" key="2">
    <citation type="submission" date="2021-02" db="EMBL/GenBank/DDBJ databases">
        <authorList>
            <person name="Kimball J.A."/>
            <person name="Haas M.W."/>
            <person name="Macchietto M."/>
            <person name="Kono T."/>
            <person name="Duquette J."/>
            <person name="Shao M."/>
        </authorList>
    </citation>
    <scope>NUCLEOTIDE SEQUENCE</scope>
    <source>
        <tissue evidence="2">Fresh leaf tissue</tissue>
    </source>
</reference>
<dbReference type="EMBL" id="JAAALK010000085">
    <property type="protein sequence ID" value="KAG8083444.1"/>
    <property type="molecule type" value="Genomic_DNA"/>
</dbReference>
<organism evidence="2 3">
    <name type="scientific">Zizania palustris</name>
    <name type="common">Northern wild rice</name>
    <dbReference type="NCBI Taxonomy" id="103762"/>
    <lineage>
        <taxon>Eukaryota</taxon>
        <taxon>Viridiplantae</taxon>
        <taxon>Streptophyta</taxon>
        <taxon>Embryophyta</taxon>
        <taxon>Tracheophyta</taxon>
        <taxon>Spermatophyta</taxon>
        <taxon>Magnoliopsida</taxon>
        <taxon>Liliopsida</taxon>
        <taxon>Poales</taxon>
        <taxon>Poaceae</taxon>
        <taxon>BOP clade</taxon>
        <taxon>Oryzoideae</taxon>
        <taxon>Oryzeae</taxon>
        <taxon>Zizaniinae</taxon>
        <taxon>Zizania</taxon>
    </lineage>
</organism>
<name>A0A8J5TB62_ZIZPA</name>
<dbReference type="Proteomes" id="UP000729402">
    <property type="component" value="Unassembled WGS sequence"/>
</dbReference>
<keyword evidence="3" id="KW-1185">Reference proteome</keyword>
<gene>
    <name evidence="2" type="ORF">GUJ93_ZPchr0015g6929</name>
</gene>
<feature type="region of interest" description="Disordered" evidence="1">
    <location>
        <begin position="209"/>
        <end position="266"/>
    </location>
</feature>
<feature type="region of interest" description="Disordered" evidence="1">
    <location>
        <begin position="71"/>
        <end position="123"/>
    </location>
</feature>
<evidence type="ECO:0000256" key="1">
    <source>
        <dbReference type="SAM" id="MobiDB-lite"/>
    </source>
</evidence>
<feature type="compositionally biased region" description="Pro residues" evidence="1">
    <location>
        <begin position="209"/>
        <end position="224"/>
    </location>
</feature>
<feature type="compositionally biased region" description="Pro residues" evidence="1">
    <location>
        <begin position="248"/>
        <end position="261"/>
    </location>
</feature>
<proteinExistence type="predicted"/>
<evidence type="ECO:0000313" key="2">
    <source>
        <dbReference type="EMBL" id="KAG8083444.1"/>
    </source>
</evidence>
<feature type="compositionally biased region" description="Low complexity" evidence="1">
    <location>
        <begin position="236"/>
        <end position="247"/>
    </location>
</feature>
<sequence length="332" mass="34318">MAPPPSLAAMGRGEDWEAAVQDGGACPWRPRGARVHVVTGLPTAAAMSGAIDQSRHPGGRGSVRRELRAAGLRPASAGGLSRTAGGLTPPPVASRLRWPPSPAVDTHLRPRERQSGASSRAGGVDLRGVVPVAAPYRPPLPLQASVVSARGSGRRGLLAAGVRAAGFRPQIASAPSFPHAYVASPPPLPIPGRLTVALLHADVLFPAVPPPTSGPTSPPSPTSPSPSDHHMSCFRSSSSPWAHSPSPASLPYPSSPPPSPRVSPTRHLAHVPTHYHPLGALLADLDAQLRALGASSAADPALLLHATDRLRDMMQTTNHKFLASKGCTQVLK</sequence>
<accession>A0A8J5TB62</accession>
<evidence type="ECO:0000313" key="3">
    <source>
        <dbReference type="Proteomes" id="UP000729402"/>
    </source>
</evidence>